<feature type="DNA-binding region" description="H-T-H motif" evidence="4">
    <location>
        <begin position="80"/>
        <end position="99"/>
    </location>
</feature>
<dbReference type="PROSITE" id="PS50977">
    <property type="entry name" value="HTH_TETR_2"/>
    <property type="match status" value="1"/>
</dbReference>
<reference evidence="7" key="1">
    <citation type="submission" date="2016-10" db="EMBL/GenBank/DDBJ databases">
        <authorList>
            <person name="Varghese N."/>
            <person name="Submissions S."/>
        </authorList>
    </citation>
    <scope>NUCLEOTIDE SEQUENCE [LARGE SCALE GENOMIC DNA]</scope>
    <source>
        <strain evidence="7">CGMCC 4.3568</strain>
    </source>
</reference>
<dbReference type="Proteomes" id="UP000243799">
    <property type="component" value="Unassembled WGS sequence"/>
</dbReference>
<gene>
    <name evidence="6" type="ORF">SAMN05216266_101175</name>
</gene>
<dbReference type="Pfam" id="PF02909">
    <property type="entry name" value="TetR_C_1"/>
    <property type="match status" value="1"/>
</dbReference>
<keyword evidence="7" id="KW-1185">Reference proteome</keyword>
<dbReference type="STRING" id="490629.SAMN05216266_101175"/>
<evidence type="ECO:0000313" key="6">
    <source>
        <dbReference type="EMBL" id="SFA74330.1"/>
    </source>
</evidence>
<dbReference type="SUPFAM" id="SSF46689">
    <property type="entry name" value="Homeodomain-like"/>
    <property type="match status" value="1"/>
</dbReference>
<dbReference type="Pfam" id="PF00440">
    <property type="entry name" value="TetR_N"/>
    <property type="match status" value="1"/>
</dbReference>
<keyword evidence="3" id="KW-0804">Transcription</keyword>
<evidence type="ECO:0000256" key="3">
    <source>
        <dbReference type="ARBA" id="ARBA00023163"/>
    </source>
</evidence>
<dbReference type="InterPro" id="IPR009057">
    <property type="entry name" value="Homeodomain-like_sf"/>
</dbReference>
<dbReference type="InterPro" id="IPR001647">
    <property type="entry name" value="HTH_TetR"/>
</dbReference>
<keyword evidence="2 4" id="KW-0238">DNA-binding</keyword>
<proteinExistence type="predicted"/>
<dbReference type="GO" id="GO:0000976">
    <property type="term" value="F:transcription cis-regulatory region binding"/>
    <property type="evidence" value="ECO:0007669"/>
    <property type="project" value="TreeGrafter"/>
</dbReference>
<sequence length="283" mass="31201">MVYLIHSFRMYVKTTVIRWRMTTDRTTTGYSGRQGPLSSAELLWGARDRPSRGPKPKLTIDRIARAAIAIADAEGLDALSMQRVAKELGFSTMSLYRYVPSKEQLLDVMIDIGCGPAPIPAGPCTDWRAEIEDWVRRIWTMYQEHPWVLRVQINGPPVGPNQLSWFEAALRPLSQAGLGGADLVAVATFLLGTTRELARISLDMAQAREQAGVSVTQAGSGFAAVLRDHVDATRYPTLAGLVADELFEPVEAQGDGIDFDLHFGIQRLLDGIESYVDTGRANR</sequence>
<dbReference type="PANTHER" id="PTHR30055:SF151">
    <property type="entry name" value="TRANSCRIPTIONAL REGULATORY PROTEIN"/>
    <property type="match status" value="1"/>
</dbReference>
<protein>
    <submittedName>
        <fullName evidence="6">Transcriptional regulator, TetR family</fullName>
    </submittedName>
</protein>
<evidence type="ECO:0000313" key="7">
    <source>
        <dbReference type="Proteomes" id="UP000243799"/>
    </source>
</evidence>
<name>A0A1I0VEC7_9PSEU</name>
<dbReference type="GO" id="GO:0045892">
    <property type="term" value="P:negative regulation of DNA-templated transcription"/>
    <property type="evidence" value="ECO:0007669"/>
    <property type="project" value="InterPro"/>
</dbReference>
<dbReference type="InterPro" id="IPR050109">
    <property type="entry name" value="HTH-type_TetR-like_transc_reg"/>
</dbReference>
<keyword evidence="1" id="KW-0805">Transcription regulation</keyword>
<organism evidence="6 7">
    <name type="scientific">Amycolatopsis marina</name>
    <dbReference type="NCBI Taxonomy" id="490629"/>
    <lineage>
        <taxon>Bacteria</taxon>
        <taxon>Bacillati</taxon>
        <taxon>Actinomycetota</taxon>
        <taxon>Actinomycetes</taxon>
        <taxon>Pseudonocardiales</taxon>
        <taxon>Pseudonocardiaceae</taxon>
        <taxon>Amycolatopsis</taxon>
    </lineage>
</organism>
<dbReference type="Gene3D" id="1.10.10.60">
    <property type="entry name" value="Homeodomain-like"/>
    <property type="match status" value="1"/>
</dbReference>
<dbReference type="InterPro" id="IPR036271">
    <property type="entry name" value="Tet_transcr_reg_TetR-rel_C_sf"/>
</dbReference>
<evidence type="ECO:0000256" key="1">
    <source>
        <dbReference type="ARBA" id="ARBA00023015"/>
    </source>
</evidence>
<dbReference type="EMBL" id="FOKG01000001">
    <property type="protein sequence ID" value="SFA74330.1"/>
    <property type="molecule type" value="Genomic_DNA"/>
</dbReference>
<dbReference type="SUPFAM" id="SSF48498">
    <property type="entry name" value="Tetracyclin repressor-like, C-terminal domain"/>
    <property type="match status" value="1"/>
</dbReference>
<dbReference type="PANTHER" id="PTHR30055">
    <property type="entry name" value="HTH-TYPE TRANSCRIPTIONAL REGULATOR RUTR"/>
    <property type="match status" value="1"/>
</dbReference>
<dbReference type="InterPro" id="IPR004111">
    <property type="entry name" value="Repressor_TetR_C"/>
</dbReference>
<evidence type="ECO:0000256" key="4">
    <source>
        <dbReference type="PROSITE-ProRule" id="PRU00335"/>
    </source>
</evidence>
<dbReference type="AlphaFoldDB" id="A0A1I0VEC7"/>
<feature type="domain" description="HTH tetR-type" evidence="5">
    <location>
        <begin position="57"/>
        <end position="117"/>
    </location>
</feature>
<accession>A0A1I0VEC7</accession>
<dbReference type="Gene3D" id="1.10.357.10">
    <property type="entry name" value="Tetracycline Repressor, domain 2"/>
    <property type="match status" value="1"/>
</dbReference>
<evidence type="ECO:0000259" key="5">
    <source>
        <dbReference type="PROSITE" id="PS50977"/>
    </source>
</evidence>
<evidence type="ECO:0000256" key="2">
    <source>
        <dbReference type="ARBA" id="ARBA00023125"/>
    </source>
</evidence>
<dbReference type="GO" id="GO:0003700">
    <property type="term" value="F:DNA-binding transcription factor activity"/>
    <property type="evidence" value="ECO:0007669"/>
    <property type="project" value="TreeGrafter"/>
</dbReference>